<dbReference type="GO" id="GO:0005829">
    <property type="term" value="C:cytosol"/>
    <property type="evidence" value="ECO:0007669"/>
    <property type="project" value="TreeGrafter"/>
</dbReference>
<keyword evidence="5 8" id="KW-0719">Serine esterase</keyword>
<evidence type="ECO:0000256" key="6">
    <source>
        <dbReference type="ARBA" id="ARBA00022801"/>
    </source>
</evidence>
<dbReference type="Pfam" id="PF00756">
    <property type="entry name" value="Esterase"/>
    <property type="match status" value="1"/>
</dbReference>
<dbReference type="SUPFAM" id="SSF53474">
    <property type="entry name" value="alpha/beta-Hydrolases"/>
    <property type="match status" value="1"/>
</dbReference>
<feature type="active site" description="Charge relay system" evidence="7">
    <location>
        <position position="265"/>
    </location>
</feature>
<organism evidence="9">
    <name type="scientific">Spodoptera frugiperda</name>
    <name type="common">Fall armyworm</name>
    <dbReference type="NCBI Taxonomy" id="7108"/>
    <lineage>
        <taxon>Eukaryota</taxon>
        <taxon>Metazoa</taxon>
        <taxon>Ecdysozoa</taxon>
        <taxon>Arthropoda</taxon>
        <taxon>Hexapoda</taxon>
        <taxon>Insecta</taxon>
        <taxon>Pterygota</taxon>
        <taxon>Neoptera</taxon>
        <taxon>Endopterygota</taxon>
        <taxon>Lepidoptera</taxon>
        <taxon>Glossata</taxon>
        <taxon>Ditrysia</taxon>
        <taxon>Noctuoidea</taxon>
        <taxon>Noctuidae</taxon>
        <taxon>Amphipyrinae</taxon>
        <taxon>Spodoptera</taxon>
    </lineage>
</organism>
<comment type="subcellular location">
    <subcellularLocation>
        <location evidence="8">Cytoplasm</location>
    </subcellularLocation>
</comment>
<dbReference type="Gene3D" id="3.40.50.1820">
    <property type="entry name" value="alpha/beta hydrolase"/>
    <property type="match status" value="1"/>
</dbReference>
<dbReference type="InterPro" id="IPR014186">
    <property type="entry name" value="S-formylglutathione_hydrol"/>
</dbReference>
<dbReference type="AlphaFoldDB" id="A0A2H1WY20"/>
<keyword evidence="6 8" id="KW-0378">Hydrolase</keyword>
<dbReference type="EMBL" id="ODYU01011896">
    <property type="protein sequence ID" value="SOQ57902.1"/>
    <property type="molecule type" value="Genomic_DNA"/>
</dbReference>
<dbReference type="PANTHER" id="PTHR10061">
    <property type="entry name" value="S-FORMYLGLUTATHIONE HYDROLASE"/>
    <property type="match status" value="1"/>
</dbReference>
<dbReference type="GO" id="GO:0046294">
    <property type="term" value="P:formaldehyde catabolic process"/>
    <property type="evidence" value="ECO:0007669"/>
    <property type="project" value="InterPro"/>
</dbReference>
<comment type="function">
    <text evidence="1 8">Serine hydrolase involved in the detoxification of formaldehyde.</text>
</comment>
<evidence type="ECO:0000256" key="7">
    <source>
        <dbReference type="PIRSR" id="PIRSR614186-1"/>
    </source>
</evidence>
<dbReference type="FunFam" id="3.40.50.1820:FF:000002">
    <property type="entry name" value="S-formylglutathione hydrolase"/>
    <property type="match status" value="1"/>
</dbReference>
<evidence type="ECO:0000313" key="9">
    <source>
        <dbReference type="EMBL" id="SOQ57902.1"/>
    </source>
</evidence>
<gene>
    <name evidence="9" type="ORF">SFRICE_026183</name>
</gene>
<keyword evidence="8" id="KW-0963">Cytoplasm</keyword>
<comment type="similarity">
    <text evidence="2 8">Belongs to the esterase D family.</text>
</comment>
<dbReference type="InterPro" id="IPR000801">
    <property type="entry name" value="Esterase-like"/>
</dbReference>
<comment type="catalytic activity">
    <reaction evidence="8">
        <text>S-formylglutathione + H2O = formate + glutathione + H(+)</text>
        <dbReference type="Rhea" id="RHEA:14961"/>
        <dbReference type="ChEBI" id="CHEBI:15377"/>
        <dbReference type="ChEBI" id="CHEBI:15378"/>
        <dbReference type="ChEBI" id="CHEBI:15740"/>
        <dbReference type="ChEBI" id="CHEBI:57688"/>
        <dbReference type="ChEBI" id="CHEBI:57925"/>
        <dbReference type="EC" id="3.1.2.12"/>
    </reaction>
</comment>
<accession>A0A2H1WY20</accession>
<reference evidence="9" key="1">
    <citation type="submission" date="2016-07" db="EMBL/GenBank/DDBJ databases">
        <authorList>
            <person name="Bretaudeau A."/>
        </authorList>
    </citation>
    <scope>NUCLEOTIDE SEQUENCE</scope>
    <source>
        <strain evidence="9">Rice</strain>
        <tissue evidence="9">Whole body</tissue>
    </source>
</reference>
<evidence type="ECO:0000256" key="4">
    <source>
        <dbReference type="ARBA" id="ARBA00016774"/>
    </source>
</evidence>
<evidence type="ECO:0000256" key="5">
    <source>
        <dbReference type="ARBA" id="ARBA00022487"/>
    </source>
</evidence>
<evidence type="ECO:0000256" key="2">
    <source>
        <dbReference type="ARBA" id="ARBA00005622"/>
    </source>
</evidence>
<evidence type="ECO:0000256" key="8">
    <source>
        <dbReference type="RuleBase" id="RU363068"/>
    </source>
</evidence>
<dbReference type="NCBIfam" id="TIGR02821">
    <property type="entry name" value="fghA_ester_D"/>
    <property type="match status" value="1"/>
</dbReference>
<evidence type="ECO:0000256" key="3">
    <source>
        <dbReference type="ARBA" id="ARBA00012479"/>
    </source>
</evidence>
<evidence type="ECO:0000256" key="1">
    <source>
        <dbReference type="ARBA" id="ARBA00002608"/>
    </source>
</evidence>
<dbReference type="GO" id="GO:0018738">
    <property type="term" value="F:S-formylglutathione hydrolase activity"/>
    <property type="evidence" value="ECO:0007669"/>
    <property type="project" value="UniProtKB-EC"/>
</dbReference>
<dbReference type="GO" id="GO:0052689">
    <property type="term" value="F:carboxylic ester hydrolase activity"/>
    <property type="evidence" value="ECO:0007669"/>
    <property type="project" value="UniProtKB-KW"/>
</dbReference>
<proteinExistence type="inferred from homology"/>
<sequence>MQNIRTLLSHNLVSIRLPNSLILVFRVSRDQKTTMDQLSLVSSNKIFGGYQKVYSHQSSELKCKMNFSVYLPPQAEGGDVKLPVVFYLSGLTCSEQNFITKSGFQRYAADHGIIVVGPDTSPRGVKIPGDDDSWDFGVGAGFYVDASKEPWSTNYRMASYVNKELYELVQQAFNNVVDPDRIGIMGHSMGGHGALISTLRNPGLYKSVSAFAPICNPIQGPWGIKALGGYLGDDKSKWVEWDATELVKKYDGPPLTLLIDQGSVDQFYLDKQLLPENLVEACRSAGVPVILKLREGYDHSYYHIASYIGEHFDFHAKILKA</sequence>
<protein>
    <recommendedName>
        <fullName evidence="4 8">S-formylglutathione hydrolase</fullName>
        <ecNumber evidence="3 8">3.1.2.12</ecNumber>
    </recommendedName>
</protein>
<dbReference type="InterPro" id="IPR029058">
    <property type="entry name" value="AB_hydrolase_fold"/>
</dbReference>
<dbReference type="PANTHER" id="PTHR10061:SF0">
    <property type="entry name" value="S-FORMYLGLUTATHIONE HYDROLASE"/>
    <property type="match status" value="1"/>
</dbReference>
<feature type="active site" description="Charge relay system" evidence="7">
    <location>
        <position position="299"/>
    </location>
</feature>
<dbReference type="EC" id="3.1.2.12" evidence="3 8"/>
<name>A0A2H1WY20_SPOFR</name>
<feature type="active site" description="Charge relay system" evidence="7">
    <location>
        <position position="188"/>
    </location>
</feature>